<evidence type="ECO:0000313" key="2">
    <source>
        <dbReference type="Proteomes" id="UP000607653"/>
    </source>
</evidence>
<comment type="caution">
    <text evidence="1">The sequence shown here is derived from an EMBL/GenBank/DDBJ whole genome shotgun (WGS) entry which is preliminary data.</text>
</comment>
<protein>
    <submittedName>
        <fullName evidence="1">Uncharacterized protein</fullName>
    </submittedName>
</protein>
<accession>A0A822ZK81</accession>
<sequence>MEEYRWNPSFPHPTFSNGSVSLPLSLDSCFGLPPCFSFCRDFKFPLTLIGTLNPQGIYSMTHGCKQECVSDFEALVFQLIIKIHRHV</sequence>
<reference evidence="1 2" key="1">
    <citation type="journal article" date="2020" name="Mol. Biol. Evol.">
        <title>Distinct Expression and Methylation Patterns for Genes with Different Fates following a Single Whole-Genome Duplication in Flowering Plants.</title>
        <authorList>
            <person name="Shi T."/>
            <person name="Rahmani R.S."/>
            <person name="Gugger P.F."/>
            <person name="Wang M."/>
            <person name="Li H."/>
            <person name="Zhang Y."/>
            <person name="Li Z."/>
            <person name="Wang Q."/>
            <person name="Van de Peer Y."/>
            <person name="Marchal K."/>
            <person name="Chen J."/>
        </authorList>
    </citation>
    <scope>NUCLEOTIDE SEQUENCE [LARGE SCALE GENOMIC DNA]</scope>
    <source>
        <tissue evidence="1">Leaf</tissue>
    </source>
</reference>
<name>A0A822ZK81_NELNU</name>
<dbReference type="EMBL" id="DUZY01000006">
    <property type="protein sequence ID" value="DAD43769.1"/>
    <property type="molecule type" value="Genomic_DNA"/>
</dbReference>
<dbReference type="Proteomes" id="UP000607653">
    <property type="component" value="Unassembled WGS sequence"/>
</dbReference>
<gene>
    <name evidence="1" type="ORF">HUJ06_001999</name>
</gene>
<organism evidence="1 2">
    <name type="scientific">Nelumbo nucifera</name>
    <name type="common">Sacred lotus</name>
    <dbReference type="NCBI Taxonomy" id="4432"/>
    <lineage>
        <taxon>Eukaryota</taxon>
        <taxon>Viridiplantae</taxon>
        <taxon>Streptophyta</taxon>
        <taxon>Embryophyta</taxon>
        <taxon>Tracheophyta</taxon>
        <taxon>Spermatophyta</taxon>
        <taxon>Magnoliopsida</taxon>
        <taxon>Proteales</taxon>
        <taxon>Nelumbonaceae</taxon>
        <taxon>Nelumbo</taxon>
    </lineage>
</organism>
<evidence type="ECO:0000313" key="1">
    <source>
        <dbReference type="EMBL" id="DAD43769.1"/>
    </source>
</evidence>
<proteinExistence type="predicted"/>
<keyword evidence="2" id="KW-1185">Reference proteome</keyword>
<dbReference type="AlphaFoldDB" id="A0A822ZK81"/>